<sequence>MTTENPVHHALIIVDTQGLLTAVERLPSDPASPAELDPRHFCILHSRPATGETLLLDTPELVVAAGDTLLLHTVPVALLGEEMLFSHSPVSEPLLDIELAEQHNLRLALPDAAAPLQPASRQVDTYHWRIHCDQPGEFKLAWQVMVLAQGCEPLAHFTLRLALRTNGHSQ</sequence>
<dbReference type="EMBL" id="JABWRJ010000013">
    <property type="protein sequence ID" value="MBC3446472.1"/>
    <property type="molecule type" value="Genomic_DNA"/>
</dbReference>
<evidence type="ECO:0008006" key="2">
    <source>
        <dbReference type="Google" id="ProtNLM"/>
    </source>
</evidence>
<name>A0A923G9R4_9PSED</name>
<dbReference type="AlphaFoldDB" id="A0A923G9R4"/>
<evidence type="ECO:0000313" key="1">
    <source>
        <dbReference type="EMBL" id="MBC3446472.1"/>
    </source>
</evidence>
<protein>
    <recommendedName>
        <fullName evidence="2">Inclusion body protein</fullName>
    </recommendedName>
</protein>
<gene>
    <name evidence="1" type="ORF">HU751_11850</name>
</gene>
<accession>A0A923G9R4</accession>
<organism evidence="1">
    <name type="scientific">Pseudomonas peradeniyensis</name>
    <dbReference type="NCBI Taxonomy" id="2745488"/>
    <lineage>
        <taxon>Bacteria</taxon>
        <taxon>Pseudomonadati</taxon>
        <taxon>Pseudomonadota</taxon>
        <taxon>Gammaproteobacteria</taxon>
        <taxon>Pseudomonadales</taxon>
        <taxon>Pseudomonadaceae</taxon>
        <taxon>Pseudomonas</taxon>
    </lineage>
</organism>
<proteinExistence type="predicted"/>
<comment type="caution">
    <text evidence="1">The sequence shown here is derived from an EMBL/GenBank/DDBJ whole genome shotgun (WGS) entry which is preliminary data.</text>
</comment>
<dbReference type="RefSeq" id="WP_186733335.1">
    <property type="nucleotide sequence ID" value="NZ_JABWRJ020000002.1"/>
</dbReference>
<reference evidence="1" key="1">
    <citation type="journal article" date="2020" name="Microorganisms">
        <title>Reliable Identification of Environmental Pseudomonas Isolates Using the rpoD Gene.</title>
        <authorList>
            <consortium name="The Broad Institute Genome Sequencing Platform"/>
            <person name="Girard L."/>
            <person name="Lood C."/>
            <person name="Rokni-Zadeh H."/>
            <person name="van Noort V."/>
            <person name="Lavigne R."/>
            <person name="De Mot R."/>
        </authorList>
    </citation>
    <scope>NUCLEOTIDE SEQUENCE</scope>
    <source>
        <strain evidence="1">BW13M1</strain>
    </source>
</reference>
<reference evidence="1" key="2">
    <citation type="submission" date="2020-07" db="EMBL/GenBank/DDBJ databases">
        <authorList>
            <person name="Lood C."/>
            <person name="Girard L."/>
        </authorList>
    </citation>
    <scope>NUCLEOTIDE SEQUENCE</scope>
    <source>
        <strain evidence="1">BW13M1</strain>
    </source>
</reference>